<protein>
    <recommendedName>
        <fullName evidence="7">Radical SAM core domain-containing protein</fullName>
    </recommendedName>
</protein>
<dbReference type="RefSeq" id="WP_279625987.1">
    <property type="nucleotide sequence ID" value="NZ_FQZT01000008.1"/>
</dbReference>
<dbReference type="AlphaFoldDB" id="A0A1M6J9B8"/>
<dbReference type="PANTHER" id="PTHR11135:SF1">
    <property type="entry name" value="PROTEIN YHCC"/>
    <property type="match status" value="1"/>
</dbReference>
<dbReference type="GO" id="GO:0003824">
    <property type="term" value="F:catalytic activity"/>
    <property type="evidence" value="ECO:0007669"/>
    <property type="project" value="InterPro"/>
</dbReference>
<dbReference type="STRING" id="1122189.SAMN02745165_02352"/>
<dbReference type="InterPro" id="IPR023404">
    <property type="entry name" value="rSAM_horseshoe"/>
</dbReference>
<keyword evidence="3" id="KW-0949">S-adenosyl-L-methionine</keyword>
<keyword evidence="4" id="KW-0479">Metal-binding</keyword>
<dbReference type="InterPro" id="IPR039661">
    <property type="entry name" value="ELP3"/>
</dbReference>
<dbReference type="InterPro" id="IPR058240">
    <property type="entry name" value="rSAM_sf"/>
</dbReference>
<dbReference type="Pfam" id="PF04055">
    <property type="entry name" value="Radical_SAM"/>
    <property type="match status" value="1"/>
</dbReference>
<dbReference type="CDD" id="cd01335">
    <property type="entry name" value="Radical_SAM"/>
    <property type="match status" value="1"/>
</dbReference>
<comment type="cofactor">
    <cofactor evidence="1">
        <name>[4Fe-4S] cluster</name>
        <dbReference type="ChEBI" id="CHEBI:49883"/>
    </cofactor>
</comment>
<proteinExistence type="predicted"/>
<name>A0A1M6J9B8_MALRU</name>
<evidence type="ECO:0000313" key="8">
    <source>
        <dbReference type="EMBL" id="SHJ43254.1"/>
    </source>
</evidence>
<dbReference type="Proteomes" id="UP000184171">
    <property type="component" value="Unassembled WGS sequence"/>
</dbReference>
<dbReference type="InterPro" id="IPR032432">
    <property type="entry name" value="Radical_SAM_C"/>
</dbReference>
<keyword evidence="5" id="KW-0408">Iron</keyword>
<dbReference type="InterPro" id="IPR007197">
    <property type="entry name" value="rSAM"/>
</dbReference>
<feature type="domain" description="Radical SAM core" evidence="7">
    <location>
        <begin position="28"/>
        <end position="269"/>
    </location>
</feature>
<dbReference type="PROSITE" id="PS51918">
    <property type="entry name" value="RADICAL_SAM"/>
    <property type="match status" value="1"/>
</dbReference>
<dbReference type="Pfam" id="PF16199">
    <property type="entry name" value="Radical_SAM_C"/>
    <property type="match status" value="1"/>
</dbReference>
<dbReference type="Gene3D" id="3.80.30.20">
    <property type="entry name" value="tm_1862 like domain"/>
    <property type="match status" value="1"/>
</dbReference>
<dbReference type="GO" id="GO:0046872">
    <property type="term" value="F:metal ion binding"/>
    <property type="evidence" value="ECO:0007669"/>
    <property type="project" value="UniProtKB-KW"/>
</dbReference>
<evidence type="ECO:0000256" key="4">
    <source>
        <dbReference type="ARBA" id="ARBA00022723"/>
    </source>
</evidence>
<dbReference type="InterPro" id="IPR006638">
    <property type="entry name" value="Elp3/MiaA/NifB-like_rSAM"/>
</dbReference>
<dbReference type="EMBL" id="FQZT01000008">
    <property type="protein sequence ID" value="SHJ43254.1"/>
    <property type="molecule type" value="Genomic_DNA"/>
</dbReference>
<dbReference type="InterPro" id="IPR005911">
    <property type="entry name" value="YhcC-like"/>
</dbReference>
<dbReference type="SMART" id="SM00729">
    <property type="entry name" value="Elp3"/>
    <property type="match status" value="1"/>
</dbReference>
<evidence type="ECO:0000313" key="9">
    <source>
        <dbReference type="Proteomes" id="UP000184171"/>
    </source>
</evidence>
<dbReference type="SFLD" id="SFLDG01086">
    <property type="entry name" value="elongater_protein-like"/>
    <property type="match status" value="1"/>
</dbReference>
<sequence length="317" mass="35780">MLETGQAGIIAAMRKKAFRLYSTYLKQQFGGRVHKISIDAGFGCPNRDGGRDSHGCLFCDPGGSGAVGIERSKPISVQVEQAKEIMRRKYRAKYFIAYFQPFSNTFAPVDVLRDCYDQALAVEDVVGLAVGTRPDCLPVDVLDLLAEYHRKTYFWLELGLQSIHNKSLDFLNRGHDYQCFLEAYQQAKERGIKVCVHLILGLPGESREDMLATAEEMARLKIDGVKLHLLHVLEGTPLGDLYKQGQIEMFEMQEYVELAVDVIERLSPDTLIQRLTGDGPRHILLAPLWSMNKWEVLNAIDDELARRGTVQGEKYRG</sequence>
<evidence type="ECO:0000256" key="5">
    <source>
        <dbReference type="ARBA" id="ARBA00023004"/>
    </source>
</evidence>
<dbReference type="SUPFAM" id="SSF102114">
    <property type="entry name" value="Radical SAM enzymes"/>
    <property type="match status" value="1"/>
</dbReference>
<gene>
    <name evidence="8" type="ORF">SAMN02745165_02352</name>
</gene>
<evidence type="ECO:0000256" key="3">
    <source>
        <dbReference type="ARBA" id="ARBA00022691"/>
    </source>
</evidence>
<dbReference type="NCBIfam" id="TIGR01212">
    <property type="entry name" value="TIGR01212 family radical SAM protein"/>
    <property type="match status" value="1"/>
</dbReference>
<dbReference type="SFLD" id="SFLDS00029">
    <property type="entry name" value="Radical_SAM"/>
    <property type="match status" value="1"/>
</dbReference>
<evidence type="ECO:0000256" key="2">
    <source>
        <dbReference type="ARBA" id="ARBA00022485"/>
    </source>
</evidence>
<dbReference type="SFLD" id="SFLDG01082">
    <property type="entry name" value="B12-binding_domain_containing"/>
    <property type="match status" value="1"/>
</dbReference>
<dbReference type="PANTHER" id="PTHR11135">
    <property type="entry name" value="HISTONE ACETYLTRANSFERASE-RELATED"/>
    <property type="match status" value="1"/>
</dbReference>
<keyword evidence="9" id="KW-1185">Reference proteome</keyword>
<accession>A0A1M6J9B8</accession>
<evidence type="ECO:0000256" key="6">
    <source>
        <dbReference type="ARBA" id="ARBA00023014"/>
    </source>
</evidence>
<dbReference type="GO" id="GO:0051539">
    <property type="term" value="F:4 iron, 4 sulfur cluster binding"/>
    <property type="evidence" value="ECO:0007669"/>
    <property type="project" value="UniProtKB-KW"/>
</dbReference>
<organism evidence="8 9">
    <name type="scientific">Malonomonas rubra DSM 5091</name>
    <dbReference type="NCBI Taxonomy" id="1122189"/>
    <lineage>
        <taxon>Bacteria</taxon>
        <taxon>Pseudomonadati</taxon>
        <taxon>Thermodesulfobacteriota</taxon>
        <taxon>Desulfuromonadia</taxon>
        <taxon>Desulfuromonadales</taxon>
        <taxon>Geopsychrobacteraceae</taxon>
        <taxon>Malonomonas</taxon>
    </lineage>
</organism>
<reference evidence="8 9" key="1">
    <citation type="submission" date="2016-11" db="EMBL/GenBank/DDBJ databases">
        <authorList>
            <person name="Jaros S."/>
            <person name="Januszkiewicz K."/>
            <person name="Wedrychowicz H."/>
        </authorList>
    </citation>
    <scope>NUCLEOTIDE SEQUENCE [LARGE SCALE GENOMIC DNA]</scope>
    <source>
        <strain evidence="8 9">DSM 5091</strain>
    </source>
</reference>
<evidence type="ECO:0000256" key="1">
    <source>
        <dbReference type="ARBA" id="ARBA00001966"/>
    </source>
</evidence>
<keyword evidence="2" id="KW-0004">4Fe-4S</keyword>
<keyword evidence="6" id="KW-0411">Iron-sulfur</keyword>
<evidence type="ECO:0000259" key="7">
    <source>
        <dbReference type="PROSITE" id="PS51918"/>
    </source>
</evidence>
<dbReference type="SFLD" id="SFLDG01091">
    <property type="entry name" value="uncharacterized_CHP01210-like"/>
    <property type="match status" value="1"/>
</dbReference>